<dbReference type="GO" id="GO:0003924">
    <property type="term" value="F:GTPase activity"/>
    <property type="evidence" value="ECO:0007669"/>
    <property type="project" value="UniProtKB-UniRule"/>
</dbReference>
<dbReference type="GO" id="GO:0019843">
    <property type="term" value="F:rRNA binding"/>
    <property type="evidence" value="ECO:0007669"/>
    <property type="project" value="UniProtKB-KW"/>
</dbReference>
<dbReference type="PROSITE" id="PS51721">
    <property type="entry name" value="G_CP"/>
    <property type="match status" value="1"/>
</dbReference>
<dbReference type="EC" id="3.6.1.-" evidence="10"/>
<keyword evidence="1 10" id="KW-0963">Cytoplasm</keyword>
<evidence type="ECO:0000313" key="13">
    <source>
        <dbReference type="EMBL" id="OIJ11045.1"/>
    </source>
</evidence>
<evidence type="ECO:0000256" key="8">
    <source>
        <dbReference type="ARBA" id="ARBA00022884"/>
    </source>
</evidence>
<evidence type="ECO:0000256" key="4">
    <source>
        <dbReference type="ARBA" id="ARBA00022730"/>
    </source>
</evidence>
<dbReference type="PANTHER" id="PTHR32120">
    <property type="entry name" value="SMALL RIBOSOMAL SUBUNIT BIOGENESIS GTPASE RSGA"/>
    <property type="match status" value="1"/>
</dbReference>
<gene>
    <name evidence="10 14" type="primary">rsgA</name>
    <name evidence="14" type="ORF">AWH56_022765</name>
    <name evidence="13" type="ORF">AWH56_16330</name>
</gene>
<evidence type="ECO:0000259" key="12">
    <source>
        <dbReference type="PROSITE" id="PS51721"/>
    </source>
</evidence>
<dbReference type="AlphaFoldDB" id="A0A1S2LHS7"/>
<feature type="binding site" evidence="10">
    <location>
        <begin position="149"/>
        <end position="152"/>
    </location>
    <ligand>
        <name>GTP</name>
        <dbReference type="ChEBI" id="CHEBI:37565"/>
    </ligand>
</feature>
<name>A0A1S2LHS7_9BACI</name>
<dbReference type="PROSITE" id="PS50936">
    <property type="entry name" value="ENGC_GTPASE"/>
    <property type="match status" value="1"/>
</dbReference>
<evidence type="ECO:0000313" key="15">
    <source>
        <dbReference type="Proteomes" id="UP000180175"/>
    </source>
</evidence>
<dbReference type="Pfam" id="PF03193">
    <property type="entry name" value="RsgA_GTPase"/>
    <property type="match status" value="1"/>
</dbReference>
<proteinExistence type="inferred from homology"/>
<dbReference type="GO" id="GO:0005525">
    <property type="term" value="F:GTP binding"/>
    <property type="evidence" value="ECO:0007669"/>
    <property type="project" value="UniProtKB-UniRule"/>
</dbReference>
<organism evidence="13 15">
    <name type="scientific">Anaerobacillus isosaccharinicus</name>
    <dbReference type="NCBI Taxonomy" id="1532552"/>
    <lineage>
        <taxon>Bacteria</taxon>
        <taxon>Bacillati</taxon>
        <taxon>Bacillota</taxon>
        <taxon>Bacilli</taxon>
        <taxon>Bacillales</taxon>
        <taxon>Bacillaceae</taxon>
        <taxon>Anaerobacillus</taxon>
    </lineage>
</organism>
<evidence type="ECO:0000259" key="11">
    <source>
        <dbReference type="PROSITE" id="PS50936"/>
    </source>
</evidence>
<keyword evidence="7 10" id="KW-0862">Zinc</keyword>
<dbReference type="Gene3D" id="3.40.50.300">
    <property type="entry name" value="P-loop containing nucleotide triphosphate hydrolases"/>
    <property type="match status" value="1"/>
</dbReference>
<accession>A0A1S2LHS7</accession>
<comment type="cofactor">
    <cofactor evidence="10">
        <name>Zn(2+)</name>
        <dbReference type="ChEBI" id="CHEBI:29105"/>
    </cofactor>
    <text evidence="10">Binds 1 zinc ion per subunit.</text>
</comment>
<sequence>MKLEQLGWNEDFAQEFKQYEIEGFSVGRIALEHKRMYRVFCEEGELLAEVSGKFRFGAAGREEYPSVGDWVVIAARPEEGKATIHAVLPRFSKFSRKIAGRTTEEQIVAANVNTVFLVNALNNDFNLRRIERYLIMAWESGATPIIVLSKADLCEDVETKLADVESVAFGVPTYVVSSIENKGLEPLHQYLQPGQTVALLGSSGAGKSTLTNYFIGNEKQIVQEVREGDDRGKHTTTHRELVMIPNGGLIIDTPGMRELQLWESDDASEQVFHDIHELEEQCLFSDCKHQSEPGCAVKNAIAEGTLSQGRYDSFLKLQKELAYLERKADIRAQLAEKEKWKKISMFAKKR</sequence>
<dbReference type="InterPro" id="IPR030378">
    <property type="entry name" value="G_CP_dom"/>
</dbReference>
<comment type="subcellular location">
    <subcellularLocation>
        <location evidence="10">Cytoplasm</location>
    </subcellularLocation>
</comment>
<reference evidence="14" key="4">
    <citation type="submission" date="2020-10" db="EMBL/GenBank/DDBJ databases">
        <authorList>
            <person name="Bassil N.M."/>
            <person name="Lloyd J.R."/>
        </authorList>
    </citation>
    <scope>NUCLEOTIDE SEQUENCE</scope>
    <source>
        <strain evidence="14">NB2006</strain>
    </source>
</reference>
<keyword evidence="4 10" id="KW-0699">rRNA-binding</keyword>
<comment type="similarity">
    <text evidence="10">Belongs to the TRAFAC class YlqF/YawG GTPase family. RsgA subfamily.</text>
</comment>
<dbReference type="SUPFAM" id="SSF50249">
    <property type="entry name" value="Nucleic acid-binding proteins"/>
    <property type="match status" value="1"/>
</dbReference>
<reference evidence="14 15" key="3">
    <citation type="journal article" date="2019" name="Int. J. Syst. Evol. Microbiol.">
        <title>Anaerobacillus isosaccharinicus sp. nov., an alkaliphilic bacterium which degrades isosaccharinic acid.</title>
        <authorList>
            <person name="Bassil N.M."/>
            <person name="Lloyd J.R."/>
        </authorList>
    </citation>
    <scope>NUCLEOTIDE SEQUENCE [LARGE SCALE GENOMIC DNA]</scope>
    <source>
        <strain evidence="14 15">NB2006</strain>
    </source>
</reference>
<dbReference type="GO" id="GO:0046872">
    <property type="term" value="F:metal ion binding"/>
    <property type="evidence" value="ECO:0007669"/>
    <property type="project" value="UniProtKB-KW"/>
</dbReference>
<evidence type="ECO:0000256" key="5">
    <source>
        <dbReference type="ARBA" id="ARBA00022741"/>
    </source>
</evidence>
<feature type="binding site" evidence="10">
    <location>
        <position position="289"/>
    </location>
    <ligand>
        <name>Zn(2+)</name>
        <dbReference type="ChEBI" id="CHEBI:29105"/>
    </ligand>
</feature>
<dbReference type="Gene3D" id="1.10.40.50">
    <property type="entry name" value="Probable gtpase engc, domain 3"/>
    <property type="match status" value="1"/>
</dbReference>
<dbReference type="OrthoDB" id="9809485at2"/>
<dbReference type="EMBL" id="CP063356">
    <property type="protein sequence ID" value="QOY35474.1"/>
    <property type="molecule type" value="Genomic_DNA"/>
</dbReference>
<evidence type="ECO:0000256" key="7">
    <source>
        <dbReference type="ARBA" id="ARBA00022833"/>
    </source>
</evidence>
<dbReference type="InterPro" id="IPR012340">
    <property type="entry name" value="NA-bd_OB-fold"/>
</dbReference>
<dbReference type="SUPFAM" id="SSF52540">
    <property type="entry name" value="P-loop containing nucleoside triphosphate hydrolases"/>
    <property type="match status" value="1"/>
</dbReference>
<dbReference type="NCBIfam" id="TIGR00157">
    <property type="entry name" value="ribosome small subunit-dependent GTPase A"/>
    <property type="match status" value="1"/>
</dbReference>
<keyword evidence="5 10" id="KW-0547">Nucleotide-binding</keyword>
<keyword evidence="3 10" id="KW-0479">Metal-binding</keyword>
<dbReference type="KEGG" id="aia:AWH56_022765"/>
<dbReference type="InterPro" id="IPR027417">
    <property type="entry name" value="P-loop_NTPase"/>
</dbReference>
<feature type="binding site" evidence="10">
    <location>
        <position position="295"/>
    </location>
    <ligand>
        <name>Zn(2+)</name>
        <dbReference type="ChEBI" id="CHEBI:29105"/>
    </ligand>
</feature>
<comment type="subunit">
    <text evidence="10">Monomer. Associates with 30S ribosomal subunit, binds 16S rRNA.</text>
</comment>
<reference evidence="14 15" key="2">
    <citation type="journal article" date="2017" name="Genome Announc.">
        <title>Draft Genome Sequences of Four Alkaliphilic Bacteria Belonging to the Anaerobacillus Genus.</title>
        <authorList>
            <person name="Bassil N.M."/>
            <person name="Lloyd J.R."/>
        </authorList>
    </citation>
    <scope>NUCLEOTIDE SEQUENCE [LARGE SCALE GENOMIC DNA]</scope>
    <source>
        <strain evidence="14 15">NB2006</strain>
    </source>
</reference>
<comment type="function">
    <text evidence="10">One of several proteins that assist in the late maturation steps of the functional core of the 30S ribosomal subunit. Helps release RbfA from mature subunits. May play a role in the assembly of ribosomal proteins into the subunit. Circularly permuted GTPase that catalyzes slow GTP hydrolysis, GTPase activity is stimulated by the 30S ribosomal subunit.</text>
</comment>
<keyword evidence="2 10" id="KW-0690">Ribosome biogenesis</keyword>
<dbReference type="EMBL" id="LQXD01000142">
    <property type="protein sequence ID" value="OIJ11045.1"/>
    <property type="molecule type" value="Genomic_DNA"/>
</dbReference>
<protein>
    <recommendedName>
        <fullName evidence="10">Small ribosomal subunit biogenesis GTPase RsgA</fullName>
        <ecNumber evidence="10">3.6.1.-</ecNumber>
    </recommendedName>
</protein>
<evidence type="ECO:0000256" key="6">
    <source>
        <dbReference type="ARBA" id="ARBA00022801"/>
    </source>
</evidence>
<dbReference type="InterPro" id="IPR004881">
    <property type="entry name" value="Ribosome_biogen_GTPase_RsgA"/>
</dbReference>
<feature type="binding site" evidence="10">
    <location>
        <begin position="201"/>
        <end position="209"/>
    </location>
    <ligand>
        <name>GTP</name>
        <dbReference type="ChEBI" id="CHEBI:37565"/>
    </ligand>
</feature>
<evidence type="ECO:0000313" key="14">
    <source>
        <dbReference type="EMBL" id="QOY35474.1"/>
    </source>
</evidence>
<dbReference type="PANTHER" id="PTHR32120:SF10">
    <property type="entry name" value="SMALL RIBOSOMAL SUBUNIT BIOGENESIS GTPASE RSGA"/>
    <property type="match status" value="1"/>
</dbReference>
<evidence type="ECO:0000256" key="9">
    <source>
        <dbReference type="ARBA" id="ARBA00023134"/>
    </source>
</evidence>
<feature type="binding site" evidence="10">
    <location>
        <position position="287"/>
    </location>
    <ligand>
        <name>Zn(2+)</name>
        <dbReference type="ChEBI" id="CHEBI:29105"/>
    </ligand>
</feature>
<evidence type="ECO:0000256" key="3">
    <source>
        <dbReference type="ARBA" id="ARBA00022723"/>
    </source>
</evidence>
<keyword evidence="8 10" id="KW-0694">RNA-binding</keyword>
<evidence type="ECO:0000256" key="2">
    <source>
        <dbReference type="ARBA" id="ARBA00022517"/>
    </source>
</evidence>
<keyword evidence="15" id="KW-1185">Reference proteome</keyword>
<feature type="binding site" evidence="10">
    <location>
        <position position="282"/>
    </location>
    <ligand>
        <name>Zn(2+)</name>
        <dbReference type="ChEBI" id="CHEBI:29105"/>
    </ligand>
</feature>
<dbReference type="CDD" id="cd01854">
    <property type="entry name" value="YjeQ_EngC"/>
    <property type="match status" value="1"/>
</dbReference>
<evidence type="ECO:0000256" key="10">
    <source>
        <dbReference type="HAMAP-Rule" id="MF_01820"/>
    </source>
</evidence>
<evidence type="ECO:0000256" key="1">
    <source>
        <dbReference type="ARBA" id="ARBA00022490"/>
    </source>
</evidence>
<dbReference type="GO" id="GO:0005737">
    <property type="term" value="C:cytoplasm"/>
    <property type="evidence" value="ECO:0007669"/>
    <property type="project" value="UniProtKB-SubCell"/>
</dbReference>
<dbReference type="RefSeq" id="WP_071318075.1">
    <property type="nucleotide sequence ID" value="NZ_CP063356.2"/>
</dbReference>
<reference evidence="13 15" key="1">
    <citation type="submission" date="2016-10" db="EMBL/GenBank/DDBJ databases">
        <title>Draft genome sequences of four alkaliphilic bacteria belonging to the Anaerobacillus genus.</title>
        <authorList>
            <person name="Bassil N.M."/>
            <person name="Lloyd J.R."/>
        </authorList>
    </citation>
    <scope>NUCLEOTIDE SEQUENCE [LARGE SCALE GENOMIC DNA]</scope>
    <source>
        <strain evidence="13 15">NB2006</strain>
    </source>
</reference>
<feature type="domain" description="CP-type G" evidence="12">
    <location>
        <begin position="102"/>
        <end position="259"/>
    </location>
</feature>
<dbReference type="GO" id="GO:0042274">
    <property type="term" value="P:ribosomal small subunit biogenesis"/>
    <property type="evidence" value="ECO:0007669"/>
    <property type="project" value="UniProtKB-UniRule"/>
</dbReference>
<dbReference type="InterPro" id="IPR010914">
    <property type="entry name" value="RsgA_GTPase_dom"/>
</dbReference>
<keyword evidence="6 10" id="KW-0378">Hydrolase</keyword>
<keyword evidence="9 10" id="KW-0342">GTP-binding</keyword>
<feature type="domain" description="EngC GTPase" evidence="11">
    <location>
        <begin position="110"/>
        <end position="257"/>
    </location>
</feature>
<dbReference type="HAMAP" id="MF_01820">
    <property type="entry name" value="GTPase_RsgA"/>
    <property type="match status" value="1"/>
</dbReference>
<dbReference type="Proteomes" id="UP000180175">
    <property type="component" value="Chromosome"/>
</dbReference>